<evidence type="ECO:0000256" key="5">
    <source>
        <dbReference type="SAM" id="Coils"/>
    </source>
</evidence>
<evidence type="ECO:0000256" key="3">
    <source>
        <dbReference type="ARBA" id="ARBA00022833"/>
    </source>
</evidence>
<feature type="region of interest" description="Disordered" evidence="6">
    <location>
        <begin position="517"/>
        <end position="573"/>
    </location>
</feature>
<feature type="region of interest" description="Disordered" evidence="6">
    <location>
        <begin position="438"/>
        <end position="457"/>
    </location>
</feature>
<dbReference type="SMART" id="SM00184">
    <property type="entry name" value="RING"/>
    <property type="match status" value="1"/>
</dbReference>
<dbReference type="InterPro" id="IPR047153">
    <property type="entry name" value="TRIM45/56/19-like"/>
</dbReference>
<dbReference type="EMBL" id="CP111019">
    <property type="protein sequence ID" value="WAR12456.1"/>
    <property type="molecule type" value="Genomic_DNA"/>
</dbReference>
<feature type="region of interest" description="Disordered" evidence="6">
    <location>
        <begin position="1"/>
        <end position="25"/>
    </location>
</feature>
<feature type="compositionally biased region" description="Low complexity" evidence="6">
    <location>
        <begin position="1"/>
        <end position="15"/>
    </location>
</feature>
<evidence type="ECO:0000256" key="4">
    <source>
        <dbReference type="PROSITE-ProRule" id="PRU00504"/>
    </source>
</evidence>
<evidence type="ECO:0000256" key="2">
    <source>
        <dbReference type="ARBA" id="ARBA00022771"/>
    </source>
</evidence>
<dbReference type="PANTHER" id="PTHR25462">
    <property type="entry name" value="BONUS, ISOFORM C-RELATED"/>
    <property type="match status" value="1"/>
</dbReference>
<accession>A0ABY7EUR0</accession>
<keyword evidence="2" id="KW-0479">Metal-binding</keyword>
<feature type="region of interest" description="Disordered" evidence="6">
    <location>
        <begin position="56"/>
        <end position="78"/>
    </location>
</feature>
<dbReference type="InterPro" id="IPR001258">
    <property type="entry name" value="NHL_repeat"/>
</dbReference>
<dbReference type="SUPFAM" id="SSF57845">
    <property type="entry name" value="B-box zinc-binding domain"/>
    <property type="match status" value="1"/>
</dbReference>
<feature type="compositionally biased region" description="Low complexity" evidence="6">
    <location>
        <begin position="68"/>
        <end position="78"/>
    </location>
</feature>
<evidence type="ECO:0000313" key="9">
    <source>
        <dbReference type="Proteomes" id="UP001164746"/>
    </source>
</evidence>
<keyword evidence="9" id="KW-1185">Reference proteome</keyword>
<keyword evidence="1" id="KW-0677">Repeat</keyword>
<evidence type="ECO:0000313" key="8">
    <source>
        <dbReference type="EMBL" id="WAR12456.1"/>
    </source>
</evidence>
<evidence type="ECO:0000259" key="7">
    <source>
        <dbReference type="SMART" id="SM00184"/>
    </source>
</evidence>
<sequence length="881" mass="97636">MPARSVRSSSRAGSVKGKGGPKKLEKCSKCDNVDKNLRLLECSHAFCPDCQKDMVKEEKKDDKDGRASKASSKGGRASKAPAKVDYVCPVCNPPPAPPPTPPPEPSQYGECAPCKFEEKTSGATGFCDTGAIARLPLLMMCMVHTDKDLEYYCGDHDVMACGACVNTDHRRCDRVMFIKDITDEPSDRKAVADAAVELRDIRRNFEDIHRDTGEILVNLEQQRNEIRERRDQYKNRIMALLDKLDTSSELEMEQVIQGVTNDMGDDSHSSKEILSQIDGSIQILDAAAGHATSQQLFVAGRRSLADRDKYMNLLNHSMGSIQNVQLDFKPDPTLERLAKSLELFDGRTITSNNVRHNQKAKNTFEPRNGFVDVQYSQPSQNGHQNGFHSRSGSEYGGSVTSRFEQPRADGLPRAQSSLMSGSVPDFRSAGLRNNFSDRMSMVDFNPGQRSVPQSPRRHEYDNQFQTRSMPPTPRLAEIPVNRSNMGRANTGGLEPSFYERQMFAQGALPMITPRGAQSEPGNFPGGKPHDFAPISPRTIGNSGLLDQGLAKSQARSDVMTINPPNQSRRGSIVSTMSMPLPATREPSKAAKSDILAQASPIKRRNELHPGTTALKDRKAILAGQFNVRLPEDSNTCGLKGAAILQDGRIIMADYDNHNVKLFDSKLYRGSQLKLSSGPWDVEVTGPKEIAVSLPFESKIQFISVTDQMKATRAIKMEMDCYGIVCRNQELIVVCNDYLIGPAVQVVSLTGRVKQTIDTDRSGRRILSDPYYLTVTPTGKLIYVADKDRIVCMDRHGNVTSVYQEQSMRNARGIDIDSEGNLYVCGYMSNTVHQITMHGIDFRCLVDKENVWDPWSVRFNESNGTILVTCDASDTIKVFSLQ</sequence>
<dbReference type="PROSITE" id="PS51125">
    <property type="entry name" value="NHL"/>
    <property type="match status" value="1"/>
</dbReference>
<keyword evidence="2" id="KW-0863">Zinc-finger</keyword>
<dbReference type="InterPro" id="IPR013083">
    <property type="entry name" value="Znf_RING/FYVE/PHD"/>
</dbReference>
<dbReference type="InterPro" id="IPR001841">
    <property type="entry name" value="Znf_RING"/>
</dbReference>
<dbReference type="Proteomes" id="UP001164746">
    <property type="component" value="Chromosome 8"/>
</dbReference>
<feature type="repeat" description="NHL" evidence="4">
    <location>
        <begin position="622"/>
        <end position="665"/>
    </location>
</feature>
<name>A0ABY7EUR0_MYAAR</name>
<dbReference type="SUPFAM" id="SSF101898">
    <property type="entry name" value="NHL repeat"/>
    <property type="match status" value="1"/>
</dbReference>
<dbReference type="SUPFAM" id="SSF57850">
    <property type="entry name" value="RING/U-box"/>
    <property type="match status" value="1"/>
</dbReference>
<dbReference type="Gene3D" id="3.30.40.10">
    <property type="entry name" value="Zinc/RING finger domain, C3HC4 (zinc finger)"/>
    <property type="match status" value="1"/>
</dbReference>
<dbReference type="CDD" id="cd19756">
    <property type="entry name" value="Bbox2"/>
    <property type="match status" value="1"/>
</dbReference>
<keyword evidence="5" id="KW-0175">Coiled coil</keyword>
<feature type="compositionally biased region" description="Polar residues" evidence="6">
    <location>
        <begin position="562"/>
        <end position="573"/>
    </location>
</feature>
<reference evidence="8" key="1">
    <citation type="submission" date="2022-11" db="EMBL/GenBank/DDBJ databases">
        <title>Centuries of genome instability and evolution in soft-shell clam transmissible cancer (bioRxiv).</title>
        <authorList>
            <person name="Hart S.F.M."/>
            <person name="Yonemitsu M.A."/>
            <person name="Giersch R.M."/>
            <person name="Beal B.F."/>
            <person name="Arriagada G."/>
            <person name="Davis B.W."/>
            <person name="Ostrander E.A."/>
            <person name="Goff S.P."/>
            <person name="Metzger M.J."/>
        </authorList>
    </citation>
    <scope>NUCLEOTIDE SEQUENCE</scope>
    <source>
        <strain evidence="8">MELC-2E11</strain>
        <tissue evidence="8">Siphon/mantle</tissue>
    </source>
</reference>
<proteinExistence type="predicted"/>
<feature type="compositionally biased region" description="Basic and acidic residues" evidence="6">
    <location>
        <begin position="56"/>
        <end position="67"/>
    </location>
</feature>
<dbReference type="InterPro" id="IPR011042">
    <property type="entry name" value="6-blade_b-propeller_TolB-like"/>
</dbReference>
<evidence type="ECO:0000256" key="6">
    <source>
        <dbReference type="SAM" id="MobiDB-lite"/>
    </source>
</evidence>
<feature type="domain" description="RING-type" evidence="7">
    <location>
        <begin position="27"/>
        <end position="91"/>
    </location>
</feature>
<feature type="coiled-coil region" evidence="5">
    <location>
        <begin position="216"/>
        <end position="243"/>
    </location>
</feature>
<gene>
    <name evidence="8" type="ORF">MAR_026636</name>
</gene>
<keyword evidence="3" id="KW-0862">Zinc</keyword>
<feature type="region of interest" description="Disordered" evidence="6">
    <location>
        <begin position="412"/>
        <end position="431"/>
    </location>
</feature>
<dbReference type="Gene3D" id="2.120.10.30">
    <property type="entry name" value="TolB, C-terminal domain"/>
    <property type="match status" value="1"/>
</dbReference>
<organism evidence="8 9">
    <name type="scientific">Mya arenaria</name>
    <name type="common">Soft-shell clam</name>
    <dbReference type="NCBI Taxonomy" id="6604"/>
    <lineage>
        <taxon>Eukaryota</taxon>
        <taxon>Metazoa</taxon>
        <taxon>Spiralia</taxon>
        <taxon>Lophotrochozoa</taxon>
        <taxon>Mollusca</taxon>
        <taxon>Bivalvia</taxon>
        <taxon>Autobranchia</taxon>
        <taxon>Heteroconchia</taxon>
        <taxon>Euheterodonta</taxon>
        <taxon>Imparidentia</taxon>
        <taxon>Neoheterodontei</taxon>
        <taxon>Myida</taxon>
        <taxon>Myoidea</taxon>
        <taxon>Myidae</taxon>
        <taxon>Mya</taxon>
    </lineage>
</organism>
<dbReference type="PANTHER" id="PTHR25462:SF296">
    <property type="entry name" value="MEIOTIC P26, ISOFORM F"/>
    <property type="match status" value="1"/>
</dbReference>
<feature type="compositionally biased region" description="Polar residues" evidence="6">
    <location>
        <begin position="374"/>
        <end position="403"/>
    </location>
</feature>
<feature type="region of interest" description="Disordered" evidence="6">
    <location>
        <begin position="373"/>
        <end position="407"/>
    </location>
</feature>
<evidence type="ECO:0000256" key="1">
    <source>
        <dbReference type="ARBA" id="ARBA00022737"/>
    </source>
</evidence>
<protein>
    <recommendedName>
        <fullName evidence="7">RING-type domain-containing protein</fullName>
    </recommendedName>
</protein>
<dbReference type="Gene3D" id="3.30.160.60">
    <property type="entry name" value="Classic Zinc Finger"/>
    <property type="match status" value="1"/>
</dbReference>